<comment type="similarity">
    <text evidence="1 8">Belongs to the cytochrome P450 family.</text>
</comment>
<dbReference type="AlphaFoldDB" id="A0A077WAI1"/>
<dbReference type="GO" id="GO:0020037">
    <property type="term" value="F:heme binding"/>
    <property type="evidence" value="ECO:0007669"/>
    <property type="project" value="InterPro"/>
</dbReference>
<reference evidence="9" key="1">
    <citation type="journal article" date="2014" name="Genome Announc.">
        <title>De novo whole-genome sequence and genome annotation of Lichtheimia ramosa.</title>
        <authorList>
            <person name="Linde J."/>
            <person name="Schwartze V."/>
            <person name="Binder U."/>
            <person name="Lass-Florl C."/>
            <person name="Voigt K."/>
            <person name="Horn F."/>
        </authorList>
    </citation>
    <scope>NUCLEOTIDE SEQUENCE</scope>
    <source>
        <strain evidence="9">JMRC FSU:6197</strain>
    </source>
</reference>
<dbReference type="PRINTS" id="PR00385">
    <property type="entry name" value="P450"/>
</dbReference>
<dbReference type="PANTHER" id="PTHR24291">
    <property type="entry name" value="CYTOCHROME P450 FAMILY 4"/>
    <property type="match status" value="1"/>
</dbReference>
<dbReference type="InterPro" id="IPR001128">
    <property type="entry name" value="Cyt_P450"/>
</dbReference>
<dbReference type="OrthoDB" id="1470350at2759"/>
<dbReference type="InterPro" id="IPR002401">
    <property type="entry name" value="Cyt_P450_E_grp-I"/>
</dbReference>
<dbReference type="GO" id="GO:0005506">
    <property type="term" value="F:iron ion binding"/>
    <property type="evidence" value="ECO:0007669"/>
    <property type="project" value="InterPro"/>
</dbReference>
<organism evidence="9">
    <name type="scientific">Lichtheimia ramosa</name>
    <dbReference type="NCBI Taxonomy" id="688394"/>
    <lineage>
        <taxon>Eukaryota</taxon>
        <taxon>Fungi</taxon>
        <taxon>Fungi incertae sedis</taxon>
        <taxon>Mucoromycota</taxon>
        <taxon>Mucoromycotina</taxon>
        <taxon>Mucoromycetes</taxon>
        <taxon>Mucorales</taxon>
        <taxon>Lichtheimiaceae</taxon>
        <taxon>Lichtheimia</taxon>
    </lineage>
</organism>
<evidence type="ECO:0000256" key="3">
    <source>
        <dbReference type="ARBA" id="ARBA00022723"/>
    </source>
</evidence>
<evidence type="ECO:0000313" key="9">
    <source>
        <dbReference type="EMBL" id="CDS03770.1"/>
    </source>
</evidence>
<dbReference type="GO" id="GO:0004497">
    <property type="term" value="F:monooxygenase activity"/>
    <property type="evidence" value="ECO:0007669"/>
    <property type="project" value="UniProtKB-KW"/>
</dbReference>
<evidence type="ECO:0008006" key="10">
    <source>
        <dbReference type="Google" id="ProtNLM"/>
    </source>
</evidence>
<dbReference type="PROSITE" id="PS00086">
    <property type="entry name" value="CYTOCHROME_P450"/>
    <property type="match status" value="1"/>
</dbReference>
<protein>
    <recommendedName>
        <fullName evidence="10">Cytochrome P450</fullName>
    </recommendedName>
</protein>
<dbReference type="InterPro" id="IPR050196">
    <property type="entry name" value="Cytochrome_P450_Monoox"/>
</dbReference>
<dbReference type="PANTHER" id="PTHR24291:SF50">
    <property type="entry name" value="BIFUNCTIONAL ALBAFLAVENONE MONOOXYGENASE_TERPENE SYNTHASE"/>
    <property type="match status" value="1"/>
</dbReference>
<sequence length="533" mass="60852">MDHITNTINTFVAPLLTSEQGKRLVQQHRTSITAAVALISSSYAIFRYITKVPRQLKHFPHLGYFDYLKAVVTGKSMDDIALELTIPIAMRSKSGMYVRYDRNGWSVHIVGIKAAKKFLFKTDMFPKAQGVLQKDQLLCRVMGDRHIDILNGQEWKTHRKVANPAFHRSMPINIFGQVTHKLFKVMDDELQHGSIEVHDLMARWTLDALGLAAFGFDFNAIQDKNNEWVLRYNTVMSSAFDVSYLMFPSLDSWLLPFNSMRKHKHDEANKFLDMIDQIILEKRNALQNKSSTPEEQEQEKDLLTMMIEAGRSGQGGLTNEELRNDVVVFFIAGHDTTANALSTVLYELAKNQDVQAKARQEAIKVLGEASENVVPTAEQMNQMKYINMVIKENLRIHPPAPGTGARTAQEDTEISGEVIPKGTRVVIDIHEMHHSPNIWYKPEEFRPERFTPGGEADQLAGRGMSWLPFSNGTRQCIGMNFSLTEQRVLLPMLLRKYEWHLPEDSIHKERLFTGGLALVTSPKDLRIVFKRRY</sequence>
<name>A0A077WAI1_9FUNG</name>
<proteinExistence type="inferred from homology"/>
<feature type="binding site" description="axial binding residue" evidence="7">
    <location>
        <position position="476"/>
    </location>
    <ligand>
        <name>heme</name>
        <dbReference type="ChEBI" id="CHEBI:30413"/>
    </ligand>
    <ligandPart>
        <name>Fe</name>
        <dbReference type="ChEBI" id="CHEBI:18248"/>
    </ligandPart>
</feature>
<dbReference type="GO" id="GO:0016705">
    <property type="term" value="F:oxidoreductase activity, acting on paired donors, with incorporation or reduction of molecular oxygen"/>
    <property type="evidence" value="ECO:0007669"/>
    <property type="project" value="InterPro"/>
</dbReference>
<evidence type="ECO:0000256" key="8">
    <source>
        <dbReference type="RuleBase" id="RU000461"/>
    </source>
</evidence>
<comment type="cofactor">
    <cofactor evidence="7">
        <name>heme</name>
        <dbReference type="ChEBI" id="CHEBI:30413"/>
    </cofactor>
</comment>
<gene>
    <name evidence="9" type="ORF">LRAMOSA01171</name>
</gene>
<dbReference type="Gene3D" id="1.10.630.10">
    <property type="entry name" value="Cytochrome P450"/>
    <property type="match status" value="1"/>
</dbReference>
<evidence type="ECO:0000256" key="7">
    <source>
        <dbReference type="PIRSR" id="PIRSR602401-1"/>
    </source>
</evidence>
<keyword evidence="6 8" id="KW-0503">Monooxygenase</keyword>
<evidence type="ECO:0000256" key="5">
    <source>
        <dbReference type="ARBA" id="ARBA00023004"/>
    </source>
</evidence>
<evidence type="ECO:0000256" key="4">
    <source>
        <dbReference type="ARBA" id="ARBA00023002"/>
    </source>
</evidence>
<dbReference type="InterPro" id="IPR017972">
    <property type="entry name" value="Cyt_P450_CS"/>
</dbReference>
<evidence type="ECO:0000256" key="6">
    <source>
        <dbReference type="ARBA" id="ARBA00023033"/>
    </source>
</evidence>
<keyword evidence="3 7" id="KW-0479">Metal-binding</keyword>
<dbReference type="EMBL" id="LK023313">
    <property type="protein sequence ID" value="CDS03770.1"/>
    <property type="molecule type" value="Genomic_DNA"/>
</dbReference>
<keyword evidence="2 7" id="KW-0349">Heme</keyword>
<accession>A0A077WAI1</accession>
<evidence type="ECO:0000256" key="1">
    <source>
        <dbReference type="ARBA" id="ARBA00010617"/>
    </source>
</evidence>
<evidence type="ECO:0000256" key="2">
    <source>
        <dbReference type="ARBA" id="ARBA00022617"/>
    </source>
</evidence>
<dbReference type="Pfam" id="PF00067">
    <property type="entry name" value="p450"/>
    <property type="match status" value="1"/>
</dbReference>
<dbReference type="PRINTS" id="PR00463">
    <property type="entry name" value="EP450I"/>
</dbReference>
<dbReference type="SUPFAM" id="SSF48264">
    <property type="entry name" value="Cytochrome P450"/>
    <property type="match status" value="1"/>
</dbReference>
<keyword evidence="5 7" id="KW-0408">Iron</keyword>
<dbReference type="InterPro" id="IPR036396">
    <property type="entry name" value="Cyt_P450_sf"/>
</dbReference>
<keyword evidence="4 8" id="KW-0560">Oxidoreductase</keyword>